<evidence type="ECO:0000256" key="1">
    <source>
        <dbReference type="ARBA" id="ARBA00006432"/>
    </source>
</evidence>
<dbReference type="GO" id="GO:0016405">
    <property type="term" value="F:CoA-ligase activity"/>
    <property type="evidence" value="ECO:0007669"/>
    <property type="project" value="TreeGrafter"/>
</dbReference>
<name>A0A914YB70_9BILA</name>
<feature type="domain" description="AMP-binding enzyme C-terminal" evidence="3">
    <location>
        <begin position="37"/>
        <end position="112"/>
    </location>
</feature>
<sequence length="124" mass="13923">MAVTRDFAKYDNEGNLYIFGRLKDVIKVNEEKIGPSEIENILLSHSKIEDAAVVGIKDNEYGQIPKAFIVKSEKELNEQNIQEFVEEKTPASMHLKGGVEFISEIPKSGGGKISRKDLIKNDEE</sequence>
<dbReference type="InterPro" id="IPR025110">
    <property type="entry name" value="AMP-bd_C"/>
</dbReference>
<evidence type="ECO:0000313" key="5">
    <source>
        <dbReference type="WBParaSite" id="PSU_v2.g17457.t1"/>
    </source>
</evidence>
<protein>
    <submittedName>
        <fullName evidence="5">AMP-binding enzyme C-terminal domain-containing protein</fullName>
    </submittedName>
</protein>
<organism evidence="4 5">
    <name type="scientific">Panagrolaimus superbus</name>
    <dbReference type="NCBI Taxonomy" id="310955"/>
    <lineage>
        <taxon>Eukaryota</taxon>
        <taxon>Metazoa</taxon>
        <taxon>Ecdysozoa</taxon>
        <taxon>Nematoda</taxon>
        <taxon>Chromadorea</taxon>
        <taxon>Rhabditida</taxon>
        <taxon>Tylenchina</taxon>
        <taxon>Panagrolaimomorpha</taxon>
        <taxon>Panagrolaimoidea</taxon>
        <taxon>Panagrolaimidae</taxon>
        <taxon>Panagrolaimus</taxon>
    </lineage>
</organism>
<dbReference type="Gene3D" id="3.30.300.30">
    <property type="match status" value="1"/>
</dbReference>
<comment type="similarity">
    <text evidence="1">Belongs to the ATP-dependent AMP-binding enzyme family.</text>
</comment>
<keyword evidence="2" id="KW-0436">Ligase</keyword>
<dbReference type="Proteomes" id="UP000887577">
    <property type="component" value="Unplaced"/>
</dbReference>
<keyword evidence="4" id="KW-1185">Reference proteome</keyword>
<accession>A0A914YB70</accession>
<reference evidence="5" key="1">
    <citation type="submission" date="2022-11" db="UniProtKB">
        <authorList>
            <consortium name="WormBaseParasite"/>
        </authorList>
    </citation>
    <scope>IDENTIFICATION</scope>
</reference>
<evidence type="ECO:0000256" key="2">
    <source>
        <dbReference type="ARBA" id="ARBA00022598"/>
    </source>
</evidence>
<dbReference type="PANTHER" id="PTHR24096:SF149">
    <property type="entry name" value="AMP-BINDING DOMAIN-CONTAINING PROTEIN-RELATED"/>
    <property type="match status" value="1"/>
</dbReference>
<dbReference type="WBParaSite" id="PSU_v2.g17457.t1">
    <property type="protein sequence ID" value="PSU_v2.g17457.t1"/>
    <property type="gene ID" value="PSU_v2.g17457"/>
</dbReference>
<evidence type="ECO:0000259" key="3">
    <source>
        <dbReference type="Pfam" id="PF13193"/>
    </source>
</evidence>
<dbReference type="InterPro" id="IPR045851">
    <property type="entry name" value="AMP-bd_C_sf"/>
</dbReference>
<proteinExistence type="inferred from homology"/>
<dbReference type="PANTHER" id="PTHR24096">
    <property type="entry name" value="LONG-CHAIN-FATTY-ACID--COA LIGASE"/>
    <property type="match status" value="1"/>
</dbReference>
<dbReference type="SUPFAM" id="SSF56801">
    <property type="entry name" value="Acetyl-CoA synthetase-like"/>
    <property type="match status" value="1"/>
</dbReference>
<dbReference type="Pfam" id="PF13193">
    <property type="entry name" value="AMP-binding_C"/>
    <property type="match status" value="1"/>
</dbReference>
<evidence type="ECO:0000313" key="4">
    <source>
        <dbReference type="Proteomes" id="UP000887577"/>
    </source>
</evidence>
<dbReference type="AlphaFoldDB" id="A0A914YB70"/>